<dbReference type="AlphaFoldDB" id="A0A8J2LA66"/>
<feature type="non-terminal residue" evidence="1">
    <location>
        <position position="171"/>
    </location>
</feature>
<gene>
    <name evidence="1" type="ORF">AFUS01_LOCUS37948</name>
</gene>
<keyword evidence="2" id="KW-1185">Reference proteome</keyword>
<proteinExistence type="predicted"/>
<dbReference type="EMBL" id="CAJVCH010545692">
    <property type="protein sequence ID" value="CAG7827995.1"/>
    <property type="molecule type" value="Genomic_DNA"/>
</dbReference>
<evidence type="ECO:0000313" key="1">
    <source>
        <dbReference type="EMBL" id="CAG7827995.1"/>
    </source>
</evidence>
<dbReference type="Pfam" id="PF05380">
    <property type="entry name" value="Peptidase_A17"/>
    <property type="match status" value="1"/>
</dbReference>
<protein>
    <submittedName>
        <fullName evidence="1">Uncharacterized protein</fullName>
    </submittedName>
</protein>
<reference evidence="1" key="1">
    <citation type="submission" date="2021-06" db="EMBL/GenBank/DDBJ databases">
        <authorList>
            <person name="Hodson N. C."/>
            <person name="Mongue J. A."/>
            <person name="Jaron S. K."/>
        </authorList>
    </citation>
    <scope>NUCLEOTIDE SEQUENCE</scope>
</reference>
<dbReference type="PANTHER" id="PTHR47331">
    <property type="entry name" value="PHD-TYPE DOMAIN-CONTAINING PROTEIN"/>
    <property type="match status" value="1"/>
</dbReference>
<dbReference type="InterPro" id="IPR008042">
    <property type="entry name" value="Retrotrans_Pao"/>
</dbReference>
<organism evidence="1 2">
    <name type="scientific">Allacma fusca</name>
    <dbReference type="NCBI Taxonomy" id="39272"/>
    <lineage>
        <taxon>Eukaryota</taxon>
        <taxon>Metazoa</taxon>
        <taxon>Ecdysozoa</taxon>
        <taxon>Arthropoda</taxon>
        <taxon>Hexapoda</taxon>
        <taxon>Collembola</taxon>
        <taxon>Symphypleona</taxon>
        <taxon>Sminthuridae</taxon>
        <taxon>Allacma</taxon>
    </lineage>
</organism>
<accession>A0A8J2LA66</accession>
<evidence type="ECO:0000313" key="2">
    <source>
        <dbReference type="Proteomes" id="UP000708208"/>
    </source>
</evidence>
<sequence>MQTPGEVAVAFVAAKTRVAPLKALSIPRLELQAAVMGSRLAKTVKEEIQLSISSTVYWSDSWTVISWIRSDSRRYQQFVSHRLGEILESSEVVDWRWVPTDENVADEATRMNKQSEFRPDCRWFQGPAFLREKESSWPKEKEIPEVGKEELKKEFVHVISISEVPDYVPDI</sequence>
<comment type="caution">
    <text evidence="1">The sequence shown here is derived from an EMBL/GenBank/DDBJ whole genome shotgun (WGS) entry which is preliminary data.</text>
</comment>
<name>A0A8J2LA66_9HEXA</name>
<dbReference type="OrthoDB" id="8037279at2759"/>
<dbReference type="Proteomes" id="UP000708208">
    <property type="component" value="Unassembled WGS sequence"/>
</dbReference>